<evidence type="ECO:0000256" key="1">
    <source>
        <dbReference type="ARBA" id="ARBA00008129"/>
    </source>
</evidence>
<dbReference type="InterPro" id="IPR003010">
    <property type="entry name" value="C-N_Hydrolase"/>
</dbReference>
<dbReference type="InterPro" id="IPR000132">
    <property type="entry name" value="Nitrilase/CN_hydratase_CS"/>
</dbReference>
<accession>Q6RWR2</accession>
<dbReference type="PANTHER" id="PTHR46044:SF1">
    <property type="entry name" value="CN HYDROLASE DOMAIN-CONTAINING PROTEIN"/>
    <property type="match status" value="1"/>
</dbReference>
<evidence type="ECO:0000259" key="2">
    <source>
        <dbReference type="PROSITE" id="PS50263"/>
    </source>
</evidence>
<gene>
    <name evidence="3" type="ORF">BD7035</name>
</gene>
<name>Q6RWR2_9ZZZZ</name>
<dbReference type="PROSITE" id="PS50263">
    <property type="entry name" value="CN_HYDROLASE"/>
    <property type="match status" value="1"/>
</dbReference>
<dbReference type="EMBL" id="AY487440">
    <property type="protein sequence ID" value="AAR97387.1"/>
    <property type="molecule type" value="Genomic_DNA"/>
</dbReference>
<dbReference type="Gene3D" id="3.60.110.10">
    <property type="entry name" value="Carbon-nitrogen hydrolase"/>
    <property type="match status" value="1"/>
</dbReference>
<dbReference type="InterPro" id="IPR036526">
    <property type="entry name" value="C-N_Hydrolase_sf"/>
</dbReference>
<proteinExistence type="inferred from homology"/>
<dbReference type="Pfam" id="PF00795">
    <property type="entry name" value="CN_hydrolase"/>
    <property type="match status" value="1"/>
</dbReference>
<organism evidence="3">
    <name type="scientific">uncultured organism</name>
    <dbReference type="NCBI Taxonomy" id="155900"/>
    <lineage>
        <taxon>unclassified sequences</taxon>
        <taxon>environmental samples</taxon>
    </lineage>
</organism>
<sequence length="336" mass="36256">MGIVAAIQTPSVYLDSMACAQRAAERIAEVAEHGAWLAVFPETFIPGDPLYHDYAAPDSEPFRALERQFAEQAITIPGPETECIAAACRAHNMTVAIGVTERPARAGTLYNTLLYFGPDGMILGRHRKLMPTFNERMVWGMGDGTTLRTIETPQAVVGGLICWENFMPLARTVLYTQGEQIHVAPTLNPGSERWLSAMRQIANEGRMWVISVGCLLRESDLPPEVAALGLFEKGAVLNAGGSAIVNPNSEIVAGPAHGVETILYAEADMAETLYAKRTFDAVGHYGRSDLFGLTLRGIEIPLQIGDSSPMAQMSDHVWRVPQSVVAPAATHTGAEG</sequence>
<dbReference type="CDD" id="cd07564">
    <property type="entry name" value="nitrilases_CHs"/>
    <property type="match status" value="1"/>
</dbReference>
<keyword evidence="3" id="KW-0378">Hydrolase</keyword>
<evidence type="ECO:0000313" key="3">
    <source>
        <dbReference type="EMBL" id="AAR97387.1"/>
    </source>
</evidence>
<reference evidence="3" key="1">
    <citation type="journal article" date="2004" name="Appl. Environ. Microbiol.">
        <title>Exploring nitrilase sequence space for enantioselective catalysis.</title>
        <authorList>
            <person name="Robertson D.E."/>
            <person name="Chaplin J.A."/>
            <person name="DeSantis G."/>
            <person name="Podar M."/>
            <person name="Madden M."/>
            <person name="Chi E."/>
            <person name="Richardson T."/>
            <person name="Milan A."/>
            <person name="Miller M."/>
            <person name="Weiner D.P."/>
            <person name="Wong K."/>
            <person name="McQuaid J."/>
            <person name="Farwell B."/>
            <person name="Preston L.A."/>
            <person name="Tan X."/>
            <person name="Snead M.A."/>
            <person name="Keller M."/>
            <person name="Mathur E."/>
            <person name="Kretz P.L."/>
            <person name="Burk M.J."/>
            <person name="Short J.M."/>
        </authorList>
    </citation>
    <scope>NUCLEOTIDE SEQUENCE</scope>
</reference>
<dbReference type="InterPro" id="IPR044149">
    <property type="entry name" value="Nitrilases_CHs"/>
</dbReference>
<feature type="domain" description="CN hydrolase" evidence="2">
    <location>
        <begin position="2"/>
        <end position="269"/>
    </location>
</feature>
<comment type="similarity">
    <text evidence="1">Belongs to the carbon-nitrogen hydrolase superfamily. Nitrilase family.</text>
</comment>
<dbReference type="EC" id="3.5.5.7" evidence="3"/>
<dbReference type="PROSITE" id="PS00921">
    <property type="entry name" value="NITRIL_CHT_2"/>
    <property type="match status" value="1"/>
</dbReference>
<dbReference type="PANTHER" id="PTHR46044">
    <property type="entry name" value="NITRILASE"/>
    <property type="match status" value="1"/>
</dbReference>
<dbReference type="GO" id="GO:0018762">
    <property type="term" value="F:aliphatic nitrilase activity"/>
    <property type="evidence" value="ECO:0007669"/>
    <property type="project" value="UniProtKB-EC"/>
</dbReference>
<protein>
    <submittedName>
        <fullName evidence="3">Nitrilase</fullName>
        <ecNumber evidence="3">3.5.5.7</ecNumber>
    </submittedName>
</protein>
<dbReference type="SUPFAM" id="SSF56317">
    <property type="entry name" value="Carbon-nitrogen hydrolase"/>
    <property type="match status" value="1"/>
</dbReference>
<dbReference type="AlphaFoldDB" id="Q6RWR2"/>